<keyword evidence="9" id="KW-1185">Reference proteome</keyword>
<dbReference type="PANTHER" id="PTHR43670:SF114">
    <property type="entry name" value="OS05G0592000 PROTEIN"/>
    <property type="match status" value="1"/>
</dbReference>
<sequence length="202" mass="22320">MESKLGSTVPSPYEDFQPQSEWLREEGLDTLLVDLSGMHASSVLIFEIFHSFAVITGFKKEQVKCQVIYRRTLRVSGERPIGALRWSRFQCDFKIPDGCVTSDIRARFEDGLLYVTLPKSLPPVVDLPQPTDEIYEDASSAALTGAGGVTGKGDWGGMGDDLMGLKERPRELVVNVMVAAMVVVGLGIYLCYKVMSREKGTH</sequence>
<dbReference type="PANTHER" id="PTHR43670">
    <property type="entry name" value="HEAT SHOCK PROTEIN 26"/>
    <property type="match status" value="1"/>
</dbReference>
<dbReference type="Gene3D" id="2.60.40.790">
    <property type="match status" value="1"/>
</dbReference>
<reference evidence="8" key="1">
    <citation type="journal article" date="2023" name="Nat. Commun.">
        <title>Diploid and tetraploid genomes of Acorus and the evolution of monocots.</title>
        <authorList>
            <person name="Ma L."/>
            <person name="Liu K.W."/>
            <person name="Li Z."/>
            <person name="Hsiao Y.Y."/>
            <person name="Qi Y."/>
            <person name="Fu T."/>
            <person name="Tang G.D."/>
            <person name="Zhang D."/>
            <person name="Sun W.H."/>
            <person name="Liu D.K."/>
            <person name="Li Y."/>
            <person name="Chen G.Z."/>
            <person name="Liu X.D."/>
            <person name="Liao X.Y."/>
            <person name="Jiang Y.T."/>
            <person name="Yu X."/>
            <person name="Hao Y."/>
            <person name="Huang J."/>
            <person name="Zhao X.W."/>
            <person name="Ke S."/>
            <person name="Chen Y.Y."/>
            <person name="Wu W.L."/>
            <person name="Hsu J.L."/>
            <person name="Lin Y.F."/>
            <person name="Huang M.D."/>
            <person name="Li C.Y."/>
            <person name="Huang L."/>
            <person name="Wang Z.W."/>
            <person name="Zhao X."/>
            <person name="Zhong W.Y."/>
            <person name="Peng D.H."/>
            <person name="Ahmad S."/>
            <person name="Lan S."/>
            <person name="Zhang J.S."/>
            <person name="Tsai W.C."/>
            <person name="Van de Peer Y."/>
            <person name="Liu Z.J."/>
        </authorList>
    </citation>
    <scope>NUCLEOTIDE SEQUENCE</scope>
    <source>
        <strain evidence="8">SCP</strain>
    </source>
</reference>
<dbReference type="AlphaFoldDB" id="A0AAV9B847"/>
<evidence type="ECO:0000256" key="1">
    <source>
        <dbReference type="ARBA" id="ARBA00004162"/>
    </source>
</evidence>
<feature type="domain" description="SHSP" evidence="7">
    <location>
        <begin position="31"/>
        <end position="137"/>
    </location>
</feature>
<evidence type="ECO:0000256" key="2">
    <source>
        <dbReference type="ARBA" id="ARBA00022475"/>
    </source>
</evidence>
<dbReference type="Pfam" id="PF00011">
    <property type="entry name" value="HSP20"/>
    <property type="match status" value="1"/>
</dbReference>
<evidence type="ECO:0000313" key="9">
    <source>
        <dbReference type="Proteomes" id="UP001179952"/>
    </source>
</evidence>
<evidence type="ECO:0000313" key="8">
    <source>
        <dbReference type="EMBL" id="KAK1272254.1"/>
    </source>
</evidence>
<dbReference type="GO" id="GO:0034605">
    <property type="term" value="P:cellular response to heat"/>
    <property type="evidence" value="ECO:0007669"/>
    <property type="project" value="TreeGrafter"/>
</dbReference>
<dbReference type="InterPro" id="IPR008978">
    <property type="entry name" value="HSP20-like_chaperone"/>
</dbReference>
<dbReference type="GO" id="GO:0005886">
    <property type="term" value="C:plasma membrane"/>
    <property type="evidence" value="ECO:0007669"/>
    <property type="project" value="UniProtKB-SubCell"/>
</dbReference>
<organism evidence="8 9">
    <name type="scientific">Acorus gramineus</name>
    <name type="common">Dwarf sweet flag</name>
    <dbReference type="NCBI Taxonomy" id="55184"/>
    <lineage>
        <taxon>Eukaryota</taxon>
        <taxon>Viridiplantae</taxon>
        <taxon>Streptophyta</taxon>
        <taxon>Embryophyta</taxon>
        <taxon>Tracheophyta</taxon>
        <taxon>Spermatophyta</taxon>
        <taxon>Magnoliopsida</taxon>
        <taxon>Liliopsida</taxon>
        <taxon>Acoraceae</taxon>
        <taxon>Acorus</taxon>
    </lineage>
</organism>
<keyword evidence="6" id="KW-1133">Transmembrane helix</keyword>
<evidence type="ECO:0000259" key="7">
    <source>
        <dbReference type="PROSITE" id="PS01031"/>
    </source>
</evidence>
<accession>A0AAV9B847</accession>
<dbReference type="CDD" id="cd06464">
    <property type="entry name" value="ACD_sHsps-like"/>
    <property type="match status" value="1"/>
</dbReference>
<keyword evidence="3" id="KW-0611">Plant defense</keyword>
<dbReference type="Proteomes" id="UP001179952">
    <property type="component" value="Unassembled WGS sequence"/>
</dbReference>
<keyword evidence="6" id="KW-0472">Membrane</keyword>
<evidence type="ECO:0000256" key="4">
    <source>
        <dbReference type="PROSITE-ProRule" id="PRU00285"/>
    </source>
</evidence>
<evidence type="ECO:0000256" key="3">
    <source>
        <dbReference type="ARBA" id="ARBA00022821"/>
    </source>
</evidence>
<dbReference type="PROSITE" id="PS01031">
    <property type="entry name" value="SHSP"/>
    <property type="match status" value="1"/>
</dbReference>
<dbReference type="EMBL" id="JAUJYN010000005">
    <property type="protein sequence ID" value="KAK1272254.1"/>
    <property type="molecule type" value="Genomic_DNA"/>
</dbReference>
<dbReference type="GO" id="GO:0006952">
    <property type="term" value="P:defense response"/>
    <property type="evidence" value="ECO:0007669"/>
    <property type="project" value="UniProtKB-KW"/>
</dbReference>
<name>A0AAV9B847_ACOGR</name>
<comment type="caution">
    <text evidence="8">The sequence shown here is derived from an EMBL/GenBank/DDBJ whole genome shotgun (WGS) entry which is preliminary data.</text>
</comment>
<keyword evidence="2" id="KW-1003">Cell membrane</keyword>
<feature type="transmembrane region" description="Helical" evidence="6">
    <location>
        <begin position="172"/>
        <end position="192"/>
    </location>
</feature>
<evidence type="ECO:0000256" key="5">
    <source>
        <dbReference type="RuleBase" id="RU003616"/>
    </source>
</evidence>
<reference evidence="8" key="2">
    <citation type="submission" date="2023-06" db="EMBL/GenBank/DDBJ databases">
        <authorList>
            <person name="Ma L."/>
            <person name="Liu K.-W."/>
            <person name="Li Z."/>
            <person name="Hsiao Y.-Y."/>
            <person name="Qi Y."/>
            <person name="Fu T."/>
            <person name="Tang G."/>
            <person name="Zhang D."/>
            <person name="Sun W.-H."/>
            <person name="Liu D.-K."/>
            <person name="Li Y."/>
            <person name="Chen G.-Z."/>
            <person name="Liu X.-D."/>
            <person name="Liao X.-Y."/>
            <person name="Jiang Y.-T."/>
            <person name="Yu X."/>
            <person name="Hao Y."/>
            <person name="Huang J."/>
            <person name="Zhao X.-W."/>
            <person name="Ke S."/>
            <person name="Chen Y.-Y."/>
            <person name="Wu W.-L."/>
            <person name="Hsu J.-L."/>
            <person name="Lin Y.-F."/>
            <person name="Huang M.-D."/>
            <person name="Li C.-Y."/>
            <person name="Huang L."/>
            <person name="Wang Z.-W."/>
            <person name="Zhao X."/>
            <person name="Zhong W.-Y."/>
            <person name="Peng D.-H."/>
            <person name="Ahmad S."/>
            <person name="Lan S."/>
            <person name="Zhang J.-S."/>
            <person name="Tsai W.-C."/>
            <person name="Van De Peer Y."/>
            <person name="Liu Z.-J."/>
        </authorList>
    </citation>
    <scope>NUCLEOTIDE SEQUENCE</scope>
    <source>
        <strain evidence="8">SCP</strain>
        <tissue evidence="8">Leaves</tissue>
    </source>
</reference>
<dbReference type="InterPro" id="IPR002068">
    <property type="entry name" value="A-crystallin/Hsp20_dom"/>
</dbReference>
<comment type="subcellular location">
    <subcellularLocation>
        <location evidence="1">Cell membrane</location>
        <topology evidence="1">Single-pass membrane protein</topology>
    </subcellularLocation>
</comment>
<comment type="similarity">
    <text evidence="4 5">Belongs to the small heat shock protein (HSP20) family.</text>
</comment>
<protein>
    <recommendedName>
        <fullName evidence="7">SHSP domain-containing protein</fullName>
    </recommendedName>
</protein>
<keyword evidence="6" id="KW-0812">Transmembrane</keyword>
<dbReference type="SUPFAM" id="SSF49764">
    <property type="entry name" value="HSP20-like chaperones"/>
    <property type="match status" value="1"/>
</dbReference>
<gene>
    <name evidence="8" type="ORF">QJS04_geneDACA012976</name>
</gene>
<proteinExistence type="inferred from homology"/>
<evidence type="ECO:0000256" key="6">
    <source>
        <dbReference type="SAM" id="Phobius"/>
    </source>
</evidence>